<comment type="subcellular location">
    <subcellularLocation>
        <location evidence="2">Cytoplasm</location>
    </subcellularLocation>
</comment>
<name>A0ABS1EF35_9BURK</name>
<dbReference type="SUPFAM" id="SSF50341">
    <property type="entry name" value="CheW-like"/>
    <property type="match status" value="1"/>
</dbReference>
<dbReference type="Gene3D" id="3.30.565.10">
    <property type="entry name" value="Histidine kinase-like ATPase, C-terminal domain"/>
    <property type="match status" value="1"/>
</dbReference>
<dbReference type="SUPFAM" id="SSF55052">
    <property type="entry name" value="CheY-binding domain of CheA"/>
    <property type="match status" value="1"/>
</dbReference>
<evidence type="ECO:0000259" key="15">
    <source>
        <dbReference type="PROSITE" id="PS50109"/>
    </source>
</evidence>
<keyword evidence="11" id="KW-0067">ATP-binding</keyword>
<evidence type="ECO:0000256" key="12">
    <source>
        <dbReference type="ARBA" id="ARBA00023012"/>
    </source>
</evidence>
<feature type="modified residue" description="Phosphohistidine" evidence="14">
    <location>
        <position position="49"/>
    </location>
</feature>
<keyword evidence="5" id="KW-0963">Cytoplasm</keyword>
<comment type="catalytic activity">
    <reaction evidence="1">
        <text>ATP + protein L-histidine = ADP + protein N-phospho-L-histidine.</text>
        <dbReference type="EC" id="2.7.13.3"/>
    </reaction>
</comment>
<dbReference type="SMART" id="SM00073">
    <property type="entry name" value="HPT"/>
    <property type="match status" value="1"/>
</dbReference>
<dbReference type="InterPro" id="IPR003594">
    <property type="entry name" value="HATPase_dom"/>
</dbReference>
<dbReference type="RefSeq" id="WP_200236611.1">
    <property type="nucleotide sequence ID" value="NZ_JAENGP010000010.1"/>
</dbReference>
<dbReference type="Gene3D" id="3.30.70.400">
    <property type="entry name" value="CheY-binding domain of CheA"/>
    <property type="match status" value="1"/>
</dbReference>
<dbReference type="PROSITE" id="PS50109">
    <property type="entry name" value="HIS_KIN"/>
    <property type="match status" value="1"/>
</dbReference>
<keyword evidence="8" id="KW-0808">Transferase</keyword>
<feature type="domain" description="CheW-like" evidence="16">
    <location>
        <begin position="588"/>
        <end position="723"/>
    </location>
</feature>
<evidence type="ECO:0000259" key="16">
    <source>
        <dbReference type="PROSITE" id="PS50851"/>
    </source>
</evidence>
<evidence type="ECO:0000256" key="6">
    <source>
        <dbReference type="ARBA" id="ARBA00022500"/>
    </source>
</evidence>
<dbReference type="InterPro" id="IPR015162">
    <property type="entry name" value="CheY-binding"/>
</dbReference>
<dbReference type="InterPro" id="IPR036890">
    <property type="entry name" value="HATPase_C_sf"/>
</dbReference>
<evidence type="ECO:0000256" key="10">
    <source>
        <dbReference type="ARBA" id="ARBA00022777"/>
    </source>
</evidence>
<gene>
    <name evidence="18" type="ORF">JHL22_09885</name>
</gene>
<dbReference type="Pfam" id="PF01584">
    <property type="entry name" value="CheW"/>
    <property type="match status" value="1"/>
</dbReference>
<keyword evidence="19" id="KW-1185">Reference proteome</keyword>
<dbReference type="PANTHER" id="PTHR43395">
    <property type="entry name" value="SENSOR HISTIDINE KINASE CHEA"/>
    <property type="match status" value="1"/>
</dbReference>
<keyword evidence="7 14" id="KW-0597">Phosphoprotein</keyword>
<dbReference type="EC" id="2.7.13.3" evidence="3"/>
<dbReference type="CDD" id="cd00088">
    <property type="entry name" value="HPT"/>
    <property type="match status" value="1"/>
</dbReference>
<dbReference type="InterPro" id="IPR004358">
    <property type="entry name" value="Sig_transdc_His_kin-like_C"/>
</dbReference>
<evidence type="ECO:0000256" key="7">
    <source>
        <dbReference type="ARBA" id="ARBA00022553"/>
    </source>
</evidence>
<evidence type="ECO:0000313" key="18">
    <source>
        <dbReference type="EMBL" id="MBK1781529.1"/>
    </source>
</evidence>
<evidence type="ECO:0000256" key="13">
    <source>
        <dbReference type="ARBA" id="ARBA00035100"/>
    </source>
</evidence>
<evidence type="ECO:0000256" key="9">
    <source>
        <dbReference type="ARBA" id="ARBA00022741"/>
    </source>
</evidence>
<evidence type="ECO:0000256" key="5">
    <source>
        <dbReference type="ARBA" id="ARBA00022490"/>
    </source>
</evidence>
<dbReference type="SMART" id="SM01231">
    <property type="entry name" value="H-kinase_dim"/>
    <property type="match status" value="1"/>
</dbReference>
<dbReference type="Gene3D" id="1.10.287.560">
    <property type="entry name" value="Histidine kinase CheA-like, homodimeric domain"/>
    <property type="match status" value="1"/>
</dbReference>
<evidence type="ECO:0000256" key="11">
    <source>
        <dbReference type="ARBA" id="ARBA00022840"/>
    </source>
</evidence>
<dbReference type="PRINTS" id="PR00344">
    <property type="entry name" value="BCTRLSENSOR"/>
</dbReference>
<keyword evidence="12" id="KW-0902">Two-component regulatory system</keyword>
<dbReference type="Pfam" id="PF09078">
    <property type="entry name" value="CheY-binding"/>
    <property type="match status" value="1"/>
</dbReference>
<dbReference type="InterPro" id="IPR004105">
    <property type="entry name" value="CheA-like_dim"/>
</dbReference>
<proteinExistence type="predicted"/>
<dbReference type="InterPro" id="IPR037006">
    <property type="entry name" value="CheA-like_homodim_sf"/>
</dbReference>
<evidence type="ECO:0000256" key="2">
    <source>
        <dbReference type="ARBA" id="ARBA00004496"/>
    </source>
</evidence>
<dbReference type="PROSITE" id="PS50894">
    <property type="entry name" value="HPT"/>
    <property type="match status" value="1"/>
</dbReference>
<evidence type="ECO:0000256" key="3">
    <source>
        <dbReference type="ARBA" id="ARBA00012438"/>
    </source>
</evidence>
<dbReference type="PANTHER" id="PTHR43395:SF10">
    <property type="entry name" value="CHEMOTAXIS PROTEIN CHEA"/>
    <property type="match status" value="1"/>
</dbReference>
<dbReference type="Pfam" id="PF02895">
    <property type="entry name" value="H-kinase_dim"/>
    <property type="match status" value="1"/>
</dbReference>
<protein>
    <recommendedName>
        <fullName evidence="4">Chemotaxis protein CheA</fullName>
        <ecNumber evidence="3">2.7.13.3</ecNumber>
    </recommendedName>
</protein>
<sequence>MSSPDLSEFHDTFFDEAQELLQGMEQTLLSLDPESPDHESLNAIFRCAHSIKGGAAAFGVFDDLVSTTHKLENILDLVRNGKMPLTHEAISVFLKAKDVLWDLVQAYREQQVPSSESAQALLVMLQQLGEAKQPETKPVVTAVQEANQVIEAAKAHKNKPEEKAEEIPEVEIPEGEKRLKVTLIDVLEKDRLSLHNELGIMGTHIRQSNSGNEYYYWISSALPPEDIIAVCCFVIDEAQIKVEEDVLAAPEPATQSSVATPVTSAPTQEASLVAQAQAKPASGANNSQNEPIPSLAAGNAVAATTPAATPETTLTAKTVSEASVKQPQPKTAAANKESGTIRVPIQKVDQLVNQVGEMVINQSILMQANQSLDPIEHASLIQDIEHMGSALRTMQEAIMTLRMMPMDYAFGRFPRLVRETAGKLGKQIELVTKGGGTELDKGLIERMIDPLTHLIRNSIDHGIEMPDLRMAADKDPLGKITISAQHQGGRIIIEVIDDGAGMDREKLINKAIEKGLPASHNMTDDQAFMLIFEAGFSTAEKVTDVSGRGVGMDVVKRNIQELGGLTQIESEKGKGTTIRISLPLTLAIMDGMTVQSGNERFVLSLSHIVECLQPTADQLRMLEENKALLLLRGEHLPIINLWEIFSIPDTERDLEKSIIAVLQVGKSRYALAVDQLLGQHQVVVKNLETHFKRVPCVSGATILGDGSVALILDAAAILEQNKVGLAAYGSGFNTPVLQQERV</sequence>
<evidence type="ECO:0000259" key="17">
    <source>
        <dbReference type="PROSITE" id="PS50894"/>
    </source>
</evidence>
<evidence type="ECO:0000256" key="1">
    <source>
        <dbReference type="ARBA" id="ARBA00000085"/>
    </source>
</evidence>
<dbReference type="Gene3D" id="1.20.120.160">
    <property type="entry name" value="HPT domain"/>
    <property type="match status" value="1"/>
</dbReference>
<dbReference type="Pfam" id="PF01627">
    <property type="entry name" value="Hpt"/>
    <property type="match status" value="1"/>
</dbReference>
<dbReference type="SMART" id="SM00387">
    <property type="entry name" value="HATPase_c"/>
    <property type="match status" value="1"/>
</dbReference>
<accession>A0ABS1EF35</accession>
<dbReference type="EMBL" id="JAENGP010000010">
    <property type="protein sequence ID" value="MBK1781529.1"/>
    <property type="molecule type" value="Genomic_DNA"/>
</dbReference>
<evidence type="ECO:0000256" key="8">
    <source>
        <dbReference type="ARBA" id="ARBA00022679"/>
    </source>
</evidence>
<dbReference type="InterPro" id="IPR036097">
    <property type="entry name" value="HisK_dim/P_sf"/>
</dbReference>
<dbReference type="InterPro" id="IPR036641">
    <property type="entry name" value="HPT_dom_sf"/>
</dbReference>
<keyword evidence="9" id="KW-0547">Nucleotide-binding</keyword>
<dbReference type="Proteomes" id="UP000635316">
    <property type="component" value="Unassembled WGS sequence"/>
</dbReference>
<evidence type="ECO:0000256" key="4">
    <source>
        <dbReference type="ARBA" id="ARBA00021495"/>
    </source>
</evidence>
<comment type="caution">
    <text evidence="18">The sequence shown here is derived from an EMBL/GenBank/DDBJ whole genome shotgun (WGS) entry which is preliminary data.</text>
</comment>
<keyword evidence="6" id="KW-0145">Chemotaxis</keyword>
<dbReference type="SUPFAM" id="SSF47226">
    <property type="entry name" value="Histidine-containing phosphotransfer domain, HPT domain"/>
    <property type="match status" value="1"/>
</dbReference>
<dbReference type="InterPro" id="IPR008207">
    <property type="entry name" value="Sig_transdc_His_kin_Hpt_dom"/>
</dbReference>
<feature type="domain" description="Histidine kinase" evidence="15">
    <location>
        <begin position="380"/>
        <end position="586"/>
    </location>
</feature>
<dbReference type="InterPro" id="IPR035891">
    <property type="entry name" value="CheY-binding_CheA"/>
</dbReference>
<keyword evidence="10" id="KW-0418">Kinase</keyword>
<dbReference type="Gene3D" id="2.30.30.40">
    <property type="entry name" value="SH3 Domains"/>
    <property type="match status" value="1"/>
</dbReference>
<dbReference type="Pfam" id="PF02518">
    <property type="entry name" value="HATPase_c"/>
    <property type="match status" value="1"/>
</dbReference>
<dbReference type="InterPro" id="IPR005467">
    <property type="entry name" value="His_kinase_dom"/>
</dbReference>
<dbReference type="SUPFAM" id="SSF47384">
    <property type="entry name" value="Homodimeric domain of signal transducing histidine kinase"/>
    <property type="match status" value="1"/>
</dbReference>
<dbReference type="CDD" id="cd16916">
    <property type="entry name" value="HATPase_CheA-like"/>
    <property type="match status" value="1"/>
</dbReference>
<dbReference type="InterPro" id="IPR051315">
    <property type="entry name" value="Bact_Chemotaxis_CheA"/>
</dbReference>
<dbReference type="PROSITE" id="PS50851">
    <property type="entry name" value="CHEW"/>
    <property type="match status" value="1"/>
</dbReference>
<evidence type="ECO:0000313" key="19">
    <source>
        <dbReference type="Proteomes" id="UP000635316"/>
    </source>
</evidence>
<organism evidence="18 19">
    <name type="scientific">Advenella mandrilli</name>
    <dbReference type="NCBI Taxonomy" id="2800330"/>
    <lineage>
        <taxon>Bacteria</taxon>
        <taxon>Pseudomonadati</taxon>
        <taxon>Pseudomonadota</taxon>
        <taxon>Betaproteobacteria</taxon>
        <taxon>Burkholderiales</taxon>
        <taxon>Alcaligenaceae</taxon>
    </lineage>
</organism>
<dbReference type="InterPro" id="IPR036061">
    <property type="entry name" value="CheW-like_dom_sf"/>
</dbReference>
<reference evidence="18 19" key="1">
    <citation type="submission" date="2020-12" db="EMBL/GenBank/DDBJ databases">
        <authorList>
            <person name="Lu T."/>
            <person name="Wang Q."/>
            <person name="Han X."/>
        </authorList>
    </citation>
    <scope>NUCLEOTIDE SEQUENCE [LARGE SCALE GENOMIC DNA]</scope>
    <source>
        <strain evidence="18 19">WQ 585</strain>
    </source>
</reference>
<dbReference type="InterPro" id="IPR002545">
    <property type="entry name" value="CheW-lke_dom"/>
</dbReference>
<feature type="domain" description="HPt" evidence="17">
    <location>
        <begin position="2"/>
        <end position="107"/>
    </location>
</feature>
<comment type="function">
    <text evidence="13">Involved in the transmission of sensory signals from the chemoreceptors to the flagellar motors. CheA is autophosphorylated; it can transfer its phosphate group to either CheB or CheY.</text>
</comment>
<dbReference type="SMART" id="SM00260">
    <property type="entry name" value="CheW"/>
    <property type="match status" value="1"/>
</dbReference>
<evidence type="ECO:0000256" key="14">
    <source>
        <dbReference type="PROSITE-ProRule" id="PRU00110"/>
    </source>
</evidence>
<dbReference type="SUPFAM" id="SSF55874">
    <property type="entry name" value="ATPase domain of HSP90 chaperone/DNA topoisomerase II/histidine kinase"/>
    <property type="match status" value="1"/>
</dbReference>
<dbReference type="CDD" id="cd00731">
    <property type="entry name" value="CheA_reg"/>
    <property type="match status" value="1"/>
</dbReference>